<organism evidence="1 2">
    <name type="scientific">Acinetobacter chinensis</name>
    <dbReference type="NCBI Taxonomy" id="2004650"/>
    <lineage>
        <taxon>Bacteria</taxon>
        <taxon>Pseudomonadati</taxon>
        <taxon>Pseudomonadota</taxon>
        <taxon>Gammaproteobacteria</taxon>
        <taxon>Moraxellales</taxon>
        <taxon>Moraxellaceae</taxon>
        <taxon>Acinetobacter</taxon>
    </lineage>
</organism>
<name>A0A3B7LZT6_9GAMM</name>
<reference evidence="2" key="1">
    <citation type="submission" date="2018-09" db="EMBL/GenBank/DDBJ databases">
        <title>The complete genome of Acinetobacter sp. strain WCHAc010005.</title>
        <authorList>
            <person name="Hu Y."/>
            <person name="Long H."/>
            <person name="Feng Y."/>
            <person name="Zong Z."/>
        </authorList>
    </citation>
    <scope>NUCLEOTIDE SEQUENCE [LARGE SCALE GENOMIC DNA]</scope>
    <source>
        <strain evidence="2">WCHAc010005</strain>
    </source>
</reference>
<proteinExistence type="predicted"/>
<dbReference type="EMBL" id="CP032134">
    <property type="protein sequence ID" value="AXY58406.1"/>
    <property type="molecule type" value="Genomic_DNA"/>
</dbReference>
<evidence type="ECO:0000313" key="2">
    <source>
        <dbReference type="Proteomes" id="UP000263753"/>
    </source>
</evidence>
<dbReference type="AlphaFoldDB" id="A0A3B7LZT6"/>
<gene>
    <name evidence="1" type="ORF">CDG60_07805</name>
</gene>
<sequence length="223" mass="24980">MIGQTREILANLGIDVWIPRENACQQMPEFSLWRDQSEPVAVDQMIEFPQISLPKPGRSDIPESVVKSRETEKPDVVLTPKLDTAVQENLPQVISIAEPVHIPPFCLQAISLEHCAVVLNATVLSQAEQQLWVNIQNACSAQFYELKWPFPLVEIQDGRGVASYVQGFLDAVSSDKNLLSLGEIPHCSASKVIQLADLQSMLERPLLKKRLWQFMQKSVSDHG</sequence>
<accession>A0A3B7LZT6</accession>
<dbReference type="Proteomes" id="UP000263753">
    <property type="component" value="Chromosome"/>
</dbReference>
<protein>
    <submittedName>
        <fullName evidence="1">Uncharacterized protein</fullName>
    </submittedName>
</protein>
<dbReference type="KEGG" id="achi:CDG60_07805"/>
<evidence type="ECO:0000313" key="1">
    <source>
        <dbReference type="EMBL" id="AXY58406.1"/>
    </source>
</evidence>
<dbReference type="RefSeq" id="WP_087511577.1">
    <property type="nucleotide sequence ID" value="NZ_CP032134.1"/>
</dbReference>